<comment type="subcellular location">
    <subcellularLocation>
        <location evidence="4">Periplasm</location>
    </subcellularLocation>
</comment>
<evidence type="ECO:0000256" key="2">
    <source>
        <dbReference type="ARBA" id="ARBA00022729"/>
    </source>
</evidence>
<dbReference type="AlphaFoldDB" id="A0A1I6HC05"/>
<dbReference type="InterPro" id="IPR052037">
    <property type="entry name" value="LPS_export_LptA"/>
</dbReference>
<accession>A0A1I6HC05</accession>
<keyword evidence="3 4" id="KW-0574">Periplasm</keyword>
<feature type="region of interest" description="Disordered" evidence="5">
    <location>
        <begin position="153"/>
        <end position="179"/>
    </location>
</feature>
<keyword evidence="8" id="KW-1185">Reference proteome</keyword>
<dbReference type="GO" id="GO:0043165">
    <property type="term" value="P:Gram-negative-bacterium-type cell outer membrane assembly"/>
    <property type="evidence" value="ECO:0007669"/>
    <property type="project" value="UniProtKB-UniRule"/>
</dbReference>
<dbReference type="EMBL" id="FOYW01000001">
    <property type="protein sequence ID" value="SFR51890.1"/>
    <property type="molecule type" value="Genomic_DNA"/>
</dbReference>
<organism evidence="7 8">
    <name type="scientific">Marinobacter daqiaonensis</name>
    <dbReference type="NCBI Taxonomy" id="650891"/>
    <lineage>
        <taxon>Bacteria</taxon>
        <taxon>Pseudomonadati</taxon>
        <taxon>Pseudomonadota</taxon>
        <taxon>Gammaproteobacteria</taxon>
        <taxon>Pseudomonadales</taxon>
        <taxon>Marinobacteraceae</taxon>
        <taxon>Marinobacter</taxon>
    </lineage>
</organism>
<comment type="function">
    <text evidence="4">Involved in the assembly of lipopolysaccharide (LPS). Required for the translocation of LPS from the inner membrane to the outer membrane. May form a bridge between the inner membrane and the outer membrane, via interactions with LptC and LptD, thereby facilitating LPS transfer across the periplasm.</text>
</comment>
<dbReference type="InterPro" id="IPR014340">
    <property type="entry name" value="LptA"/>
</dbReference>
<dbReference type="RefSeq" id="WP_092009555.1">
    <property type="nucleotide sequence ID" value="NZ_FOYW01000001.1"/>
</dbReference>
<evidence type="ECO:0000256" key="1">
    <source>
        <dbReference type="ARBA" id="ARBA00022448"/>
    </source>
</evidence>
<gene>
    <name evidence="4" type="primary">lptA</name>
    <name evidence="7" type="ORF">SAMN05216203_1080</name>
</gene>
<evidence type="ECO:0000313" key="8">
    <source>
        <dbReference type="Proteomes" id="UP000198644"/>
    </source>
</evidence>
<comment type="similarity">
    <text evidence="4">Belongs to the LptA family.</text>
</comment>
<evidence type="ECO:0000256" key="5">
    <source>
        <dbReference type="SAM" id="MobiDB-lite"/>
    </source>
</evidence>
<sequence length="179" mass="19356" precursor="true">MKPAHKLAGQWLMIPALLALASGHAAAFDLDAGQPIRVSADSARLDDSQGVAIYQGNVRITQGETRITADRVELYRDADGLDRIAAKGQPATYHQPATDNQSATDARARLIYYFADDSRLRFEEEAVVEQGGNEFRGAIIDYNTANRVVTAEGRTPEGEGSGRVEMVIQPRQGADSPAD</sequence>
<dbReference type="PANTHER" id="PTHR36504:SF1">
    <property type="entry name" value="LIPOPOLYSACCHARIDE EXPORT SYSTEM PROTEIN LPTA"/>
    <property type="match status" value="1"/>
</dbReference>
<feature type="domain" description="Organic solvent tolerance-like N-terminal" evidence="6">
    <location>
        <begin position="38"/>
        <end position="145"/>
    </location>
</feature>
<dbReference type="OrthoDB" id="9795964at2"/>
<evidence type="ECO:0000256" key="3">
    <source>
        <dbReference type="ARBA" id="ARBA00022764"/>
    </source>
</evidence>
<evidence type="ECO:0000256" key="4">
    <source>
        <dbReference type="HAMAP-Rule" id="MF_01914"/>
    </source>
</evidence>
<evidence type="ECO:0000313" key="7">
    <source>
        <dbReference type="EMBL" id="SFR51890.1"/>
    </source>
</evidence>
<dbReference type="STRING" id="650891.SAMN05216203_1080"/>
<dbReference type="GO" id="GO:0001530">
    <property type="term" value="F:lipopolysaccharide binding"/>
    <property type="evidence" value="ECO:0007669"/>
    <property type="project" value="InterPro"/>
</dbReference>
<dbReference type="PANTHER" id="PTHR36504">
    <property type="entry name" value="LIPOPOLYSACCHARIDE EXPORT SYSTEM PROTEIN LPTA"/>
    <property type="match status" value="1"/>
</dbReference>
<dbReference type="InterPro" id="IPR005653">
    <property type="entry name" value="OstA-like_N"/>
</dbReference>
<protein>
    <recommendedName>
        <fullName evidence="4">Lipopolysaccharide export system protein LptA</fullName>
    </recommendedName>
</protein>
<proteinExistence type="inferred from homology"/>
<keyword evidence="2 4" id="KW-0732">Signal</keyword>
<dbReference type="Pfam" id="PF03968">
    <property type="entry name" value="LptD_N"/>
    <property type="match status" value="1"/>
</dbReference>
<dbReference type="GO" id="GO:0017089">
    <property type="term" value="F:glycolipid transfer activity"/>
    <property type="evidence" value="ECO:0007669"/>
    <property type="project" value="TreeGrafter"/>
</dbReference>
<feature type="signal peptide" evidence="4">
    <location>
        <begin position="1"/>
        <end position="27"/>
    </location>
</feature>
<dbReference type="GO" id="GO:0030288">
    <property type="term" value="C:outer membrane-bounded periplasmic space"/>
    <property type="evidence" value="ECO:0007669"/>
    <property type="project" value="TreeGrafter"/>
</dbReference>
<dbReference type="NCBIfam" id="TIGR03002">
    <property type="entry name" value="outer_YhbN_LptA"/>
    <property type="match status" value="1"/>
</dbReference>
<name>A0A1I6HC05_9GAMM</name>
<evidence type="ECO:0000259" key="6">
    <source>
        <dbReference type="Pfam" id="PF03968"/>
    </source>
</evidence>
<feature type="chain" id="PRO_5011801582" description="Lipopolysaccharide export system protein LptA" evidence="4">
    <location>
        <begin position="28"/>
        <end position="179"/>
    </location>
</feature>
<dbReference type="Gene3D" id="2.60.450.10">
    <property type="entry name" value="Lipopolysaccharide (LPS) transport protein A like domain"/>
    <property type="match status" value="1"/>
</dbReference>
<dbReference type="GO" id="GO:0015920">
    <property type="term" value="P:lipopolysaccharide transport"/>
    <property type="evidence" value="ECO:0007669"/>
    <property type="project" value="UniProtKB-UniRule"/>
</dbReference>
<comment type="subunit">
    <text evidence="4">Component of the lipopolysaccharide transport and assembly complex.</text>
</comment>
<reference evidence="7 8" key="1">
    <citation type="submission" date="2016-10" db="EMBL/GenBank/DDBJ databases">
        <authorList>
            <person name="de Groot N.N."/>
        </authorList>
    </citation>
    <scope>NUCLEOTIDE SEQUENCE [LARGE SCALE GENOMIC DNA]</scope>
    <source>
        <strain evidence="7 8">CGMCC 1.9167</strain>
    </source>
</reference>
<keyword evidence="1 4" id="KW-0813">Transport</keyword>
<dbReference type="Proteomes" id="UP000198644">
    <property type="component" value="Unassembled WGS sequence"/>
</dbReference>
<dbReference type="HAMAP" id="MF_01914">
    <property type="entry name" value="LPS_assembly_LptA"/>
    <property type="match status" value="1"/>
</dbReference>
<dbReference type="GO" id="GO:0009279">
    <property type="term" value="C:cell outer membrane"/>
    <property type="evidence" value="ECO:0007669"/>
    <property type="project" value="TreeGrafter"/>
</dbReference>